<evidence type="ECO:0000259" key="13">
    <source>
        <dbReference type="PROSITE" id="PS50885"/>
    </source>
</evidence>
<keyword evidence="7 14" id="KW-0418">Kinase</keyword>
<dbReference type="InterPro" id="IPR050428">
    <property type="entry name" value="TCS_sensor_his_kinase"/>
</dbReference>
<comment type="subcellular location">
    <subcellularLocation>
        <location evidence="2">Membrane</location>
        <topology evidence="2">Multi-pass membrane protein</topology>
    </subcellularLocation>
</comment>
<dbReference type="EC" id="2.7.13.3" evidence="3"/>
<dbReference type="PROSITE" id="PS50885">
    <property type="entry name" value="HAMP"/>
    <property type="match status" value="1"/>
</dbReference>
<dbReference type="SUPFAM" id="SSF47384">
    <property type="entry name" value="Homodimeric domain of signal transducing histidine kinase"/>
    <property type="match status" value="1"/>
</dbReference>
<dbReference type="InterPro" id="IPR003660">
    <property type="entry name" value="HAMP_dom"/>
</dbReference>
<dbReference type="SMART" id="SM00388">
    <property type="entry name" value="HisKA"/>
    <property type="match status" value="1"/>
</dbReference>
<evidence type="ECO:0000313" key="15">
    <source>
        <dbReference type="Proteomes" id="UP001184150"/>
    </source>
</evidence>
<feature type="domain" description="Histidine kinase" evidence="12">
    <location>
        <begin position="250"/>
        <end position="452"/>
    </location>
</feature>
<dbReference type="InterPro" id="IPR036097">
    <property type="entry name" value="HisK_dim/P_sf"/>
</dbReference>
<feature type="domain" description="HAMP" evidence="13">
    <location>
        <begin position="189"/>
        <end position="242"/>
    </location>
</feature>
<evidence type="ECO:0000256" key="6">
    <source>
        <dbReference type="ARBA" id="ARBA00022692"/>
    </source>
</evidence>
<keyword evidence="6 11" id="KW-0812">Transmembrane</keyword>
<dbReference type="GO" id="GO:0016301">
    <property type="term" value="F:kinase activity"/>
    <property type="evidence" value="ECO:0007669"/>
    <property type="project" value="UniProtKB-KW"/>
</dbReference>
<feature type="transmembrane region" description="Helical" evidence="11">
    <location>
        <begin position="169"/>
        <end position="192"/>
    </location>
</feature>
<dbReference type="PANTHER" id="PTHR45436">
    <property type="entry name" value="SENSOR HISTIDINE KINASE YKOH"/>
    <property type="match status" value="1"/>
</dbReference>
<evidence type="ECO:0000256" key="5">
    <source>
        <dbReference type="ARBA" id="ARBA00022679"/>
    </source>
</evidence>
<evidence type="ECO:0000256" key="9">
    <source>
        <dbReference type="ARBA" id="ARBA00023012"/>
    </source>
</evidence>
<dbReference type="InterPro" id="IPR003661">
    <property type="entry name" value="HisK_dim/P_dom"/>
</dbReference>
<dbReference type="InterPro" id="IPR003594">
    <property type="entry name" value="HATPase_dom"/>
</dbReference>
<dbReference type="InterPro" id="IPR005467">
    <property type="entry name" value="His_kinase_dom"/>
</dbReference>
<dbReference type="SUPFAM" id="SSF55874">
    <property type="entry name" value="ATPase domain of HSP90 chaperone/DNA topoisomerase II/histidine kinase"/>
    <property type="match status" value="1"/>
</dbReference>
<dbReference type="InterPro" id="IPR036890">
    <property type="entry name" value="HATPase_C_sf"/>
</dbReference>
<evidence type="ECO:0000256" key="10">
    <source>
        <dbReference type="ARBA" id="ARBA00023136"/>
    </source>
</evidence>
<dbReference type="SMART" id="SM00387">
    <property type="entry name" value="HATPase_c"/>
    <property type="match status" value="1"/>
</dbReference>
<evidence type="ECO:0000256" key="7">
    <source>
        <dbReference type="ARBA" id="ARBA00022777"/>
    </source>
</evidence>
<dbReference type="PROSITE" id="PS50109">
    <property type="entry name" value="HIS_KIN"/>
    <property type="match status" value="1"/>
</dbReference>
<keyword evidence="4" id="KW-0597">Phosphoprotein</keyword>
<evidence type="ECO:0000256" key="2">
    <source>
        <dbReference type="ARBA" id="ARBA00004141"/>
    </source>
</evidence>
<accession>A0ABU1MQP8</accession>
<dbReference type="PRINTS" id="PR00344">
    <property type="entry name" value="BCTRLSENSOR"/>
</dbReference>
<comment type="catalytic activity">
    <reaction evidence="1">
        <text>ATP + protein L-histidine = ADP + protein N-phospho-L-histidine.</text>
        <dbReference type="EC" id="2.7.13.3"/>
    </reaction>
</comment>
<evidence type="ECO:0000313" key="14">
    <source>
        <dbReference type="EMBL" id="MDR6512658.1"/>
    </source>
</evidence>
<keyword evidence="10 11" id="KW-0472">Membrane</keyword>
<organism evidence="14 15">
    <name type="scientific">Novosphingobium capsulatum</name>
    <dbReference type="NCBI Taxonomy" id="13688"/>
    <lineage>
        <taxon>Bacteria</taxon>
        <taxon>Pseudomonadati</taxon>
        <taxon>Pseudomonadota</taxon>
        <taxon>Alphaproteobacteria</taxon>
        <taxon>Sphingomonadales</taxon>
        <taxon>Sphingomonadaceae</taxon>
        <taxon>Novosphingobium</taxon>
    </lineage>
</organism>
<protein>
    <recommendedName>
        <fullName evidence="3">histidine kinase</fullName>
        <ecNumber evidence="3">2.7.13.3</ecNumber>
    </recommendedName>
</protein>
<reference evidence="14 15" key="1">
    <citation type="submission" date="2023-07" db="EMBL/GenBank/DDBJ databases">
        <title>Sorghum-associated microbial communities from plants grown in Nebraska, USA.</title>
        <authorList>
            <person name="Schachtman D."/>
        </authorList>
    </citation>
    <scope>NUCLEOTIDE SEQUENCE [LARGE SCALE GENOMIC DNA]</scope>
    <source>
        <strain evidence="14 15">DS1027</strain>
    </source>
</reference>
<evidence type="ECO:0000256" key="8">
    <source>
        <dbReference type="ARBA" id="ARBA00022989"/>
    </source>
</evidence>
<proteinExistence type="predicted"/>
<comment type="caution">
    <text evidence="14">The sequence shown here is derived from an EMBL/GenBank/DDBJ whole genome shotgun (WGS) entry which is preliminary data.</text>
</comment>
<dbReference type="Pfam" id="PF02518">
    <property type="entry name" value="HATPase_c"/>
    <property type="match status" value="1"/>
</dbReference>
<evidence type="ECO:0000256" key="11">
    <source>
        <dbReference type="SAM" id="Phobius"/>
    </source>
</evidence>
<dbReference type="Pfam" id="PF00512">
    <property type="entry name" value="HisKA"/>
    <property type="match status" value="1"/>
</dbReference>
<dbReference type="PANTHER" id="PTHR45436:SF15">
    <property type="entry name" value="SENSOR HISTIDINE KINASE CUSS"/>
    <property type="match status" value="1"/>
</dbReference>
<name>A0ABU1MQP8_9SPHN</name>
<evidence type="ECO:0000256" key="3">
    <source>
        <dbReference type="ARBA" id="ARBA00012438"/>
    </source>
</evidence>
<evidence type="ECO:0000256" key="4">
    <source>
        <dbReference type="ARBA" id="ARBA00022553"/>
    </source>
</evidence>
<dbReference type="Gene3D" id="3.30.565.10">
    <property type="entry name" value="Histidine kinase-like ATPase, C-terminal domain"/>
    <property type="match status" value="1"/>
</dbReference>
<dbReference type="RefSeq" id="WP_309806148.1">
    <property type="nucleotide sequence ID" value="NZ_JAVDRD010000011.1"/>
</dbReference>
<dbReference type="Proteomes" id="UP001184150">
    <property type="component" value="Unassembled WGS sequence"/>
</dbReference>
<dbReference type="Gene3D" id="1.10.287.130">
    <property type="match status" value="1"/>
</dbReference>
<dbReference type="EMBL" id="JAVDRD010000011">
    <property type="protein sequence ID" value="MDR6512658.1"/>
    <property type="molecule type" value="Genomic_DNA"/>
</dbReference>
<keyword evidence="5" id="KW-0808">Transferase</keyword>
<dbReference type="InterPro" id="IPR004358">
    <property type="entry name" value="Sig_transdc_His_kin-like_C"/>
</dbReference>
<keyword evidence="8 11" id="KW-1133">Transmembrane helix</keyword>
<feature type="transmembrane region" description="Helical" evidence="11">
    <location>
        <begin position="12"/>
        <end position="35"/>
    </location>
</feature>
<sequence>MKRLVRRAATSLLTRILLVEGITIVVASLAMPFAARTVLESSVRAIERDTLRQQAELVARHVIPAPGGRWQVALPREEMAIYATGYDGRAFAVIDARGQVLAHSPFFLPDIWPQPPRAWHEQALTSGPLVGLSVPRAFANHNVRILVTQDQTRPGAVVDDVVRSFLAHYLVWLVGLLLLMPLANITMLWPLLRRMRHTARAATQLAPQDPGARLDAAGLPAEATAMVSAINGLLDRVEAALALQQEFAGNVAHELRTPLATLRLEVGRMAAGPARDEALAQIARMAHVLDQLRDLASLEHDAAPAFERFDLAGLAVAVVAERTPDVLAGGRSIALLGAEEVVMIHGNPGLVAMAIANLLDNARLHTPPGTAIEISVARPAQISVADNGPGVTEEDATRLARRFWRADHRRSDGAGLGLSIVQRIAHVHNGRLLISRAASGGACFTLSLAEYALP</sequence>
<evidence type="ECO:0000256" key="1">
    <source>
        <dbReference type="ARBA" id="ARBA00000085"/>
    </source>
</evidence>
<evidence type="ECO:0000259" key="12">
    <source>
        <dbReference type="PROSITE" id="PS50109"/>
    </source>
</evidence>
<keyword evidence="15" id="KW-1185">Reference proteome</keyword>
<gene>
    <name evidence="14" type="ORF">J2792_003543</name>
</gene>
<keyword evidence="9" id="KW-0902">Two-component regulatory system</keyword>
<dbReference type="CDD" id="cd00082">
    <property type="entry name" value="HisKA"/>
    <property type="match status" value="1"/>
</dbReference>